<dbReference type="GO" id="GO:0005576">
    <property type="term" value="C:extracellular region"/>
    <property type="evidence" value="ECO:0007669"/>
    <property type="project" value="UniProtKB-SubCell"/>
</dbReference>
<evidence type="ECO:0000256" key="3">
    <source>
        <dbReference type="ARBA" id="ARBA00004555"/>
    </source>
</evidence>
<evidence type="ECO:0000256" key="2">
    <source>
        <dbReference type="ARBA" id="ARBA00004371"/>
    </source>
</evidence>
<dbReference type="PANTHER" id="PTHR12053">
    <property type="entry name" value="PROTEASE FAMILY M28 PLASMA GLUTAMATE CARBOXYPEPTIDASE-RELATED"/>
    <property type="match status" value="1"/>
</dbReference>
<feature type="domain" description="Peptidase M28" evidence="23">
    <location>
        <begin position="281"/>
        <end position="476"/>
    </location>
</feature>
<evidence type="ECO:0000256" key="7">
    <source>
        <dbReference type="ARBA" id="ARBA00022645"/>
    </source>
</evidence>
<feature type="region of interest" description="Disordered" evidence="21">
    <location>
        <begin position="486"/>
        <end position="518"/>
    </location>
</feature>
<keyword evidence="25" id="KW-1185">Reference proteome</keyword>
<sequence length="518" mass="56565">MLRLASSAVLALVLLTAAPASAQHFPTDDPVIREIWTEGMERSQTEALAHHLVDVIGPRLAGSPGLVQAQDWLVETYEAWGVPVRKEEYGTWNAWQPGALHVEMIAPRVQPLVAELLAWSPGTDGPVEGPVVMPPADLTEETVEAWLATVEGAFVLLDAPEPMCRAPQELEANARPETVARLDSLRDAARADWAGRYAALGGAQERTQALEDAGIAGTLSSRWSGGWGANKVFSTDNQRAVGLDVSCEDYGLLARLASSGHAPHLRVDAEAEDLGVVPQFNVIAEVRGTELPDEYVLLSAHLDSWHAATGATDNGTGTITMLEAMRILRETYPAPRRTILVGHWGAEEMGLIGSGAFREDHPEVVAGLQVGFNQDNGTWRFERIEGQGFLDTAKHLPAWMAAVPTEIQAQVTVEVPGEQNNRGSDHTSFVCTGAPVLRLQSPYDEYRQYTWHTNLDTYDKIVFDDLKQNATLAAMLVYQASEDPERMTREMALLPDDPRTGEPRTSGPCVPPRREPRD</sequence>
<evidence type="ECO:0000256" key="13">
    <source>
        <dbReference type="ARBA" id="ARBA00022833"/>
    </source>
</evidence>
<keyword evidence="9" id="KW-0479">Metal-binding</keyword>
<evidence type="ECO:0000256" key="14">
    <source>
        <dbReference type="ARBA" id="ARBA00023034"/>
    </source>
</evidence>
<evidence type="ECO:0000256" key="5">
    <source>
        <dbReference type="ARBA" id="ARBA00014116"/>
    </source>
</evidence>
<dbReference type="GO" id="GO:0004180">
    <property type="term" value="F:carboxypeptidase activity"/>
    <property type="evidence" value="ECO:0007669"/>
    <property type="project" value="UniProtKB-KW"/>
</dbReference>
<keyword evidence="12" id="KW-0256">Endoplasmic reticulum</keyword>
<dbReference type="GO" id="GO:0005764">
    <property type="term" value="C:lysosome"/>
    <property type="evidence" value="ECO:0007669"/>
    <property type="project" value="UniProtKB-SubCell"/>
</dbReference>
<keyword evidence="8" id="KW-0645">Protease</keyword>
<comment type="subunit">
    <text evidence="19">Homodimer. The monomeric form is inactive while the homodimer is active.</text>
</comment>
<evidence type="ECO:0000256" key="16">
    <source>
        <dbReference type="ARBA" id="ARBA00023145"/>
    </source>
</evidence>
<reference evidence="24 25" key="1">
    <citation type="submission" date="2016-11" db="EMBL/GenBank/DDBJ databases">
        <title>Study of marine rhodopsin-containing bacteria.</title>
        <authorList>
            <person name="Yoshizawa S."/>
            <person name="Kumagai Y."/>
            <person name="Kogure K."/>
        </authorList>
    </citation>
    <scope>NUCLEOTIDE SEQUENCE [LARGE SCALE GENOMIC DNA]</scope>
    <source>
        <strain evidence="24 25">SAORIC-28</strain>
    </source>
</reference>
<evidence type="ECO:0000256" key="11">
    <source>
        <dbReference type="ARBA" id="ARBA00022801"/>
    </source>
</evidence>
<comment type="caution">
    <text evidence="24">The sequence shown here is derived from an EMBL/GenBank/DDBJ whole genome shotgun (WGS) entry which is preliminary data.</text>
</comment>
<evidence type="ECO:0000256" key="12">
    <source>
        <dbReference type="ARBA" id="ARBA00022824"/>
    </source>
</evidence>
<dbReference type="InterPro" id="IPR039866">
    <property type="entry name" value="CPQ"/>
</dbReference>
<evidence type="ECO:0000313" key="24">
    <source>
        <dbReference type="EMBL" id="PAP76323.1"/>
    </source>
</evidence>
<keyword evidence="7" id="KW-0121">Carboxypeptidase</keyword>
<evidence type="ECO:0000256" key="19">
    <source>
        <dbReference type="ARBA" id="ARBA00025833"/>
    </source>
</evidence>
<keyword evidence="18" id="KW-0458">Lysosome</keyword>
<dbReference type="GO" id="GO:0070573">
    <property type="term" value="F:metallodipeptidase activity"/>
    <property type="evidence" value="ECO:0007669"/>
    <property type="project" value="InterPro"/>
</dbReference>
<evidence type="ECO:0000256" key="22">
    <source>
        <dbReference type="SAM" id="SignalP"/>
    </source>
</evidence>
<dbReference type="SUPFAM" id="SSF53187">
    <property type="entry name" value="Zn-dependent exopeptidases"/>
    <property type="match status" value="1"/>
</dbReference>
<evidence type="ECO:0000256" key="17">
    <source>
        <dbReference type="ARBA" id="ARBA00023180"/>
    </source>
</evidence>
<feature type="chain" id="PRO_5012741138" description="Carboxypeptidase Q" evidence="22">
    <location>
        <begin position="23"/>
        <end position="518"/>
    </location>
</feature>
<evidence type="ECO:0000256" key="10">
    <source>
        <dbReference type="ARBA" id="ARBA00022729"/>
    </source>
</evidence>
<dbReference type="GO" id="GO:0006508">
    <property type="term" value="P:proteolysis"/>
    <property type="evidence" value="ECO:0007669"/>
    <property type="project" value="UniProtKB-KW"/>
</dbReference>
<dbReference type="PANTHER" id="PTHR12053:SF3">
    <property type="entry name" value="CARBOXYPEPTIDASE Q"/>
    <property type="match status" value="1"/>
</dbReference>
<evidence type="ECO:0000256" key="6">
    <source>
        <dbReference type="ARBA" id="ARBA00022525"/>
    </source>
</evidence>
<evidence type="ECO:0000256" key="8">
    <source>
        <dbReference type="ARBA" id="ARBA00022670"/>
    </source>
</evidence>
<dbReference type="Pfam" id="PF04389">
    <property type="entry name" value="Peptidase_M28"/>
    <property type="match status" value="1"/>
</dbReference>
<keyword evidence="6" id="KW-0964">Secreted</keyword>
<dbReference type="InterPro" id="IPR007484">
    <property type="entry name" value="Peptidase_M28"/>
</dbReference>
<evidence type="ECO:0000256" key="1">
    <source>
        <dbReference type="ARBA" id="ARBA00004240"/>
    </source>
</evidence>
<evidence type="ECO:0000256" key="15">
    <source>
        <dbReference type="ARBA" id="ARBA00023049"/>
    </source>
</evidence>
<evidence type="ECO:0000256" key="4">
    <source>
        <dbReference type="ARBA" id="ARBA00004613"/>
    </source>
</evidence>
<dbReference type="GO" id="GO:0046872">
    <property type="term" value="F:metal ion binding"/>
    <property type="evidence" value="ECO:0007669"/>
    <property type="project" value="UniProtKB-KW"/>
</dbReference>
<dbReference type="AlphaFoldDB" id="A0A271IYM5"/>
<evidence type="ECO:0000256" key="20">
    <source>
        <dbReference type="ARBA" id="ARBA00033328"/>
    </source>
</evidence>
<organism evidence="24 25">
    <name type="scientific">Rubrivirga marina</name>
    <dbReference type="NCBI Taxonomy" id="1196024"/>
    <lineage>
        <taxon>Bacteria</taxon>
        <taxon>Pseudomonadati</taxon>
        <taxon>Rhodothermota</taxon>
        <taxon>Rhodothermia</taxon>
        <taxon>Rhodothermales</taxon>
        <taxon>Rubricoccaceae</taxon>
        <taxon>Rubrivirga</taxon>
    </lineage>
</organism>
<proteinExistence type="predicted"/>
<keyword evidence="10 22" id="KW-0732">Signal</keyword>
<dbReference type="OrthoDB" id="9769665at2"/>
<name>A0A271IYM5_9BACT</name>
<keyword evidence="11" id="KW-0378">Hydrolase</keyword>
<comment type="subcellular location">
    <subcellularLocation>
        <location evidence="1">Endoplasmic reticulum</location>
    </subcellularLocation>
    <subcellularLocation>
        <location evidence="3">Golgi apparatus</location>
    </subcellularLocation>
    <subcellularLocation>
        <location evidence="2">Lysosome</location>
    </subcellularLocation>
    <subcellularLocation>
        <location evidence="4">Secreted</location>
    </subcellularLocation>
</comment>
<evidence type="ECO:0000256" key="21">
    <source>
        <dbReference type="SAM" id="MobiDB-lite"/>
    </source>
</evidence>
<gene>
    <name evidence="24" type="ORF">BSZ37_07630</name>
</gene>
<keyword evidence="15" id="KW-0482">Metalloprotease</keyword>
<dbReference type="Gene3D" id="3.50.30.30">
    <property type="match status" value="1"/>
</dbReference>
<dbReference type="EMBL" id="MQWD01000001">
    <property type="protein sequence ID" value="PAP76323.1"/>
    <property type="molecule type" value="Genomic_DNA"/>
</dbReference>
<evidence type="ECO:0000313" key="25">
    <source>
        <dbReference type="Proteomes" id="UP000216339"/>
    </source>
</evidence>
<dbReference type="RefSeq" id="WP_095509975.1">
    <property type="nucleotide sequence ID" value="NZ_MQWD01000001.1"/>
</dbReference>
<keyword evidence="17" id="KW-0325">Glycoprotein</keyword>
<dbReference type="Proteomes" id="UP000216339">
    <property type="component" value="Unassembled WGS sequence"/>
</dbReference>
<dbReference type="Gene3D" id="3.40.630.10">
    <property type="entry name" value="Zn peptidases"/>
    <property type="match status" value="1"/>
</dbReference>
<evidence type="ECO:0000256" key="18">
    <source>
        <dbReference type="ARBA" id="ARBA00023228"/>
    </source>
</evidence>
<evidence type="ECO:0000259" key="23">
    <source>
        <dbReference type="Pfam" id="PF04389"/>
    </source>
</evidence>
<evidence type="ECO:0000256" key="9">
    <source>
        <dbReference type="ARBA" id="ARBA00022723"/>
    </source>
</evidence>
<accession>A0A271IYM5</accession>
<feature type="signal peptide" evidence="22">
    <location>
        <begin position="1"/>
        <end position="22"/>
    </location>
</feature>
<keyword evidence="14" id="KW-0333">Golgi apparatus</keyword>
<protein>
    <recommendedName>
        <fullName evidence="5">Carboxypeptidase Q</fullName>
    </recommendedName>
    <alternativeName>
        <fullName evidence="20">Plasma glutamate carboxypeptidase</fullName>
    </alternativeName>
</protein>
<keyword evidence="16" id="KW-0865">Zymogen</keyword>
<keyword evidence="13" id="KW-0862">Zinc</keyword>